<dbReference type="Proteomes" id="UP000765845">
    <property type="component" value="Unassembled WGS sequence"/>
</dbReference>
<comment type="catalytic activity">
    <reaction evidence="15 16">
        <text>2 D-alanine + ATP = D-alanyl-D-alanine + ADP + phosphate + H(+)</text>
        <dbReference type="Rhea" id="RHEA:11224"/>
        <dbReference type="ChEBI" id="CHEBI:15378"/>
        <dbReference type="ChEBI" id="CHEBI:30616"/>
        <dbReference type="ChEBI" id="CHEBI:43474"/>
        <dbReference type="ChEBI" id="CHEBI:57416"/>
        <dbReference type="ChEBI" id="CHEBI:57822"/>
        <dbReference type="ChEBI" id="CHEBI:456216"/>
        <dbReference type="EC" id="6.3.2.4"/>
    </reaction>
</comment>
<dbReference type="Gene3D" id="3.30.1490.20">
    <property type="entry name" value="ATP-grasp fold, A domain"/>
    <property type="match status" value="1"/>
</dbReference>
<name>A0ABX1GL38_9GAMM</name>
<comment type="subcellular location">
    <subcellularLocation>
        <location evidence="4 16">Cytoplasm</location>
    </subcellularLocation>
</comment>
<evidence type="ECO:0000256" key="3">
    <source>
        <dbReference type="ARBA" id="ARBA00003921"/>
    </source>
</evidence>
<keyword evidence="11 17" id="KW-0067">ATP-binding</keyword>
<evidence type="ECO:0000256" key="11">
    <source>
        <dbReference type="ARBA" id="ARBA00022840"/>
    </source>
</evidence>
<dbReference type="SUPFAM" id="SSF56059">
    <property type="entry name" value="Glutathione synthetase ATP-binding domain-like"/>
    <property type="match status" value="1"/>
</dbReference>
<comment type="pathway">
    <text evidence="5 16">Cell wall biogenesis; peptidoglycan biosynthesis.</text>
</comment>
<gene>
    <name evidence="16" type="primary">ddl</name>
    <name evidence="19" type="ORF">HCU74_15830</name>
</gene>
<dbReference type="SUPFAM" id="SSF52440">
    <property type="entry name" value="PreATP-grasp domain"/>
    <property type="match status" value="1"/>
</dbReference>
<dbReference type="PANTHER" id="PTHR23132:SF23">
    <property type="entry name" value="D-ALANINE--D-ALANINE LIGASE B"/>
    <property type="match status" value="1"/>
</dbReference>
<dbReference type="InterPro" id="IPR011095">
    <property type="entry name" value="Dala_Dala_lig_C"/>
</dbReference>
<evidence type="ECO:0000313" key="20">
    <source>
        <dbReference type="Proteomes" id="UP000765845"/>
    </source>
</evidence>
<dbReference type="NCBIfam" id="TIGR01205">
    <property type="entry name" value="D_ala_D_alaTIGR"/>
    <property type="match status" value="1"/>
</dbReference>
<feature type="domain" description="ATP-grasp" evidence="18">
    <location>
        <begin position="113"/>
        <end position="306"/>
    </location>
</feature>
<evidence type="ECO:0000256" key="8">
    <source>
        <dbReference type="ARBA" id="ARBA00022490"/>
    </source>
</evidence>
<keyword evidence="9 16" id="KW-0436">Ligase</keyword>
<evidence type="ECO:0000256" key="6">
    <source>
        <dbReference type="ARBA" id="ARBA00010871"/>
    </source>
</evidence>
<dbReference type="GO" id="GO:0016874">
    <property type="term" value="F:ligase activity"/>
    <property type="evidence" value="ECO:0007669"/>
    <property type="project" value="UniProtKB-KW"/>
</dbReference>
<evidence type="ECO:0000256" key="1">
    <source>
        <dbReference type="ARBA" id="ARBA00001936"/>
    </source>
</evidence>
<keyword evidence="14 16" id="KW-0961">Cell wall biogenesis/degradation</keyword>
<keyword evidence="10 17" id="KW-0547">Nucleotide-binding</keyword>
<dbReference type="Gene3D" id="3.30.470.20">
    <property type="entry name" value="ATP-grasp fold, B domain"/>
    <property type="match status" value="1"/>
</dbReference>
<dbReference type="PROSITE" id="PS00843">
    <property type="entry name" value="DALA_DALA_LIGASE_1"/>
    <property type="match status" value="1"/>
</dbReference>
<dbReference type="InterPro" id="IPR011761">
    <property type="entry name" value="ATP-grasp"/>
</dbReference>
<evidence type="ECO:0000256" key="17">
    <source>
        <dbReference type="PROSITE-ProRule" id="PRU00409"/>
    </source>
</evidence>
<comment type="similarity">
    <text evidence="6 16">Belongs to the D-alanine--D-alanine ligase family.</text>
</comment>
<dbReference type="PROSITE" id="PS00844">
    <property type="entry name" value="DALA_DALA_LIGASE_2"/>
    <property type="match status" value="1"/>
</dbReference>
<comment type="caution">
    <text evidence="19">The sequence shown here is derived from an EMBL/GenBank/DDBJ whole genome shotgun (WGS) entry which is preliminary data.</text>
</comment>
<organism evidence="19 20">
    <name type="scientific">Spongiibacter thalassae</name>
    <dbReference type="NCBI Taxonomy" id="2721624"/>
    <lineage>
        <taxon>Bacteria</taxon>
        <taxon>Pseudomonadati</taxon>
        <taxon>Pseudomonadota</taxon>
        <taxon>Gammaproteobacteria</taxon>
        <taxon>Cellvibrionales</taxon>
        <taxon>Spongiibacteraceae</taxon>
        <taxon>Spongiibacter</taxon>
    </lineage>
</organism>
<keyword evidence="8 16" id="KW-0963">Cytoplasm</keyword>
<evidence type="ECO:0000256" key="14">
    <source>
        <dbReference type="ARBA" id="ARBA00023316"/>
    </source>
</evidence>
<evidence type="ECO:0000256" key="13">
    <source>
        <dbReference type="ARBA" id="ARBA00022984"/>
    </source>
</evidence>
<evidence type="ECO:0000313" key="19">
    <source>
        <dbReference type="EMBL" id="NKI18879.1"/>
    </source>
</evidence>
<evidence type="ECO:0000259" key="18">
    <source>
        <dbReference type="PROSITE" id="PS50975"/>
    </source>
</evidence>
<dbReference type="InterPro" id="IPR000291">
    <property type="entry name" value="D-Ala_lig_Van_CS"/>
</dbReference>
<evidence type="ECO:0000256" key="12">
    <source>
        <dbReference type="ARBA" id="ARBA00022960"/>
    </source>
</evidence>
<dbReference type="Pfam" id="PF07478">
    <property type="entry name" value="Dala_Dala_lig_C"/>
    <property type="match status" value="1"/>
</dbReference>
<keyword evidence="13 16" id="KW-0573">Peptidoglycan synthesis</keyword>
<dbReference type="EC" id="6.3.2.4" evidence="7 16"/>
<keyword evidence="12 16" id="KW-0133">Cell shape</keyword>
<dbReference type="EMBL" id="JAAWWK010000006">
    <property type="protein sequence ID" value="NKI18879.1"/>
    <property type="molecule type" value="Genomic_DNA"/>
</dbReference>
<dbReference type="PROSITE" id="PS50975">
    <property type="entry name" value="ATP_GRASP"/>
    <property type="match status" value="1"/>
</dbReference>
<evidence type="ECO:0000256" key="9">
    <source>
        <dbReference type="ARBA" id="ARBA00022598"/>
    </source>
</evidence>
<reference evidence="19 20" key="1">
    <citation type="submission" date="2020-04" db="EMBL/GenBank/DDBJ databases">
        <authorList>
            <person name="Yoon J."/>
        </authorList>
    </citation>
    <scope>NUCLEOTIDE SEQUENCE [LARGE SCALE GENOMIC DNA]</scope>
    <source>
        <strain evidence="19 20">KMU-166</strain>
    </source>
</reference>
<dbReference type="InterPro" id="IPR016185">
    <property type="entry name" value="PreATP-grasp_dom_sf"/>
</dbReference>
<protein>
    <recommendedName>
        <fullName evidence="7 16">D-alanine--D-alanine ligase</fullName>
        <ecNumber evidence="7 16">6.3.2.4</ecNumber>
    </recommendedName>
    <alternativeName>
        <fullName evidence="16">D-Ala-D-Ala ligase</fullName>
    </alternativeName>
    <alternativeName>
        <fullName evidence="16">D-alanylalanine synthetase</fullName>
    </alternativeName>
</protein>
<dbReference type="InterPro" id="IPR013815">
    <property type="entry name" value="ATP_grasp_subdomain_1"/>
</dbReference>
<evidence type="ECO:0000256" key="4">
    <source>
        <dbReference type="ARBA" id="ARBA00004496"/>
    </source>
</evidence>
<evidence type="ECO:0000256" key="2">
    <source>
        <dbReference type="ARBA" id="ARBA00001946"/>
    </source>
</evidence>
<dbReference type="InterPro" id="IPR011127">
    <property type="entry name" value="Dala_Dala_lig_N"/>
</dbReference>
<proteinExistence type="inferred from homology"/>
<dbReference type="PANTHER" id="PTHR23132">
    <property type="entry name" value="D-ALANINE--D-ALANINE LIGASE"/>
    <property type="match status" value="1"/>
</dbReference>
<dbReference type="RefSeq" id="WP_168451398.1">
    <property type="nucleotide sequence ID" value="NZ_JAAWWK010000006.1"/>
</dbReference>
<evidence type="ECO:0000256" key="16">
    <source>
        <dbReference type="HAMAP-Rule" id="MF_00047"/>
    </source>
</evidence>
<evidence type="ECO:0000256" key="7">
    <source>
        <dbReference type="ARBA" id="ARBA00012216"/>
    </source>
</evidence>
<comment type="cofactor">
    <cofactor evidence="1">
        <name>Mn(2+)</name>
        <dbReference type="ChEBI" id="CHEBI:29035"/>
    </cofactor>
</comment>
<dbReference type="Gene3D" id="3.40.50.20">
    <property type="match status" value="1"/>
</dbReference>
<evidence type="ECO:0000256" key="10">
    <source>
        <dbReference type="ARBA" id="ARBA00022741"/>
    </source>
</evidence>
<comment type="function">
    <text evidence="3 16">Cell wall formation.</text>
</comment>
<dbReference type="InterPro" id="IPR005905">
    <property type="entry name" value="D_ala_D_ala"/>
</dbReference>
<comment type="cofactor">
    <cofactor evidence="2">
        <name>Mg(2+)</name>
        <dbReference type="ChEBI" id="CHEBI:18420"/>
    </cofactor>
</comment>
<dbReference type="Pfam" id="PF01820">
    <property type="entry name" value="Dala_Dala_lig_N"/>
    <property type="match status" value="1"/>
</dbReference>
<keyword evidence="20" id="KW-1185">Reference proteome</keyword>
<sequence length="316" mass="33294">MTTITTQELSARIGGRVAVLLGGKSAERPVSLKSGAAVLAAFERLGIPAEGIDTASADWMQTLKADYSHSFLALHGPGGEDGTVQGALECLGVNYTGSGVMASALGMDKLRCKLLWLGQGLSTPRFVELTADSDWTAVAALLGEAIVKPACEGSSIGMARASNAAELEAAWQAARGYGRVFAEQWISGSEYTVAILDGAALPAIRLETDASFYDYNAKYISNTTRYFCPAGLSEADEAELNQLAINAFNSVGCSGWGRVDVMRGADGQFYLLEVNTVPGMTDHSLVPMAAKQAGIGFDELVLRILATSLRPVQRGE</sequence>
<dbReference type="PIRSF" id="PIRSF039102">
    <property type="entry name" value="Ddl/VanB"/>
    <property type="match status" value="1"/>
</dbReference>
<accession>A0ABX1GL38</accession>
<evidence type="ECO:0000256" key="15">
    <source>
        <dbReference type="ARBA" id="ARBA00047614"/>
    </source>
</evidence>
<dbReference type="HAMAP" id="MF_00047">
    <property type="entry name" value="Dala_Dala_lig"/>
    <property type="match status" value="1"/>
</dbReference>
<evidence type="ECO:0000256" key="5">
    <source>
        <dbReference type="ARBA" id="ARBA00004752"/>
    </source>
</evidence>
<dbReference type="NCBIfam" id="NF002378">
    <property type="entry name" value="PRK01372.1"/>
    <property type="match status" value="1"/>
</dbReference>